<dbReference type="InterPro" id="IPR015377">
    <property type="entry name" value="Fumarylacetoacetase_N"/>
</dbReference>
<keyword evidence="5 12" id="KW-0378">Hydrolase</keyword>
<evidence type="ECO:0000256" key="11">
    <source>
        <dbReference type="PIRSR" id="PIRSR605959-3"/>
    </source>
</evidence>
<feature type="domain" description="Fumarylacetoacetase N-terminal" evidence="14">
    <location>
        <begin position="19"/>
        <end position="87"/>
    </location>
</feature>
<feature type="binding site" evidence="10">
    <location>
        <position position="194"/>
    </location>
    <ligand>
        <name>substrate</name>
    </ligand>
</feature>
<comment type="catalytic activity">
    <reaction evidence="12">
        <text>4-fumarylacetoacetate + H2O = acetoacetate + fumarate + H(+)</text>
        <dbReference type="Rhea" id="RHEA:10244"/>
        <dbReference type="ChEBI" id="CHEBI:13705"/>
        <dbReference type="ChEBI" id="CHEBI:15377"/>
        <dbReference type="ChEBI" id="CHEBI:15378"/>
        <dbReference type="ChEBI" id="CHEBI:18034"/>
        <dbReference type="ChEBI" id="CHEBI:29806"/>
        <dbReference type="EC" id="3.7.1.2"/>
    </reaction>
</comment>
<feature type="binding site" evidence="11">
    <location>
        <position position="187"/>
    </location>
    <ligand>
        <name>Ca(2+)</name>
        <dbReference type="ChEBI" id="CHEBI:29108"/>
    </ligand>
</feature>
<feature type="binding site" evidence="11">
    <location>
        <position position="207"/>
    </location>
    <ligand>
        <name>Mg(2+)</name>
        <dbReference type="ChEBI" id="CHEBI:18420"/>
    </ligand>
</feature>
<dbReference type="InterPro" id="IPR036663">
    <property type="entry name" value="Fumarylacetoacetase_C_sf"/>
</dbReference>
<feature type="binding site" evidence="10">
    <location>
        <position position="321"/>
    </location>
    <ligand>
        <name>substrate</name>
    </ligand>
</feature>
<feature type="binding site" evidence="11">
    <location>
        <position position="211"/>
    </location>
    <ligand>
        <name>Mg(2+)</name>
        <dbReference type="ChEBI" id="CHEBI:18420"/>
    </ligand>
</feature>
<accession>A0A8H6CPT7</accession>
<comment type="caution">
    <text evidence="15">The sequence shown here is derived from an EMBL/GenBank/DDBJ whole genome shotgun (WGS) entry which is preliminary data.</text>
</comment>
<organism evidence="15 16">
    <name type="scientific">Letharia lupina</name>
    <dbReference type="NCBI Taxonomy" id="560253"/>
    <lineage>
        <taxon>Eukaryota</taxon>
        <taxon>Fungi</taxon>
        <taxon>Dikarya</taxon>
        <taxon>Ascomycota</taxon>
        <taxon>Pezizomycotina</taxon>
        <taxon>Lecanoromycetes</taxon>
        <taxon>OSLEUM clade</taxon>
        <taxon>Lecanoromycetidae</taxon>
        <taxon>Lecanorales</taxon>
        <taxon>Lecanorineae</taxon>
        <taxon>Parmeliaceae</taxon>
        <taxon>Letharia</taxon>
    </lineage>
</organism>
<evidence type="ECO:0000259" key="14">
    <source>
        <dbReference type="Pfam" id="PF09298"/>
    </source>
</evidence>
<dbReference type="PANTHER" id="PTHR43069">
    <property type="entry name" value="FUMARYLACETOACETASE"/>
    <property type="match status" value="1"/>
</dbReference>
<feature type="binding site" evidence="11">
    <location>
        <position position="187"/>
    </location>
    <ligand>
        <name>Mg(2+)</name>
        <dbReference type="ChEBI" id="CHEBI:18420"/>
    </ligand>
</feature>
<evidence type="ECO:0000256" key="8">
    <source>
        <dbReference type="ARBA" id="ARBA00022878"/>
    </source>
</evidence>
<dbReference type="InterPro" id="IPR005959">
    <property type="entry name" value="Fumarylacetoacetase"/>
</dbReference>
<evidence type="ECO:0000256" key="2">
    <source>
        <dbReference type="ARBA" id="ARBA00010211"/>
    </source>
</evidence>
<dbReference type="AlphaFoldDB" id="A0A8H6CPT7"/>
<evidence type="ECO:0000256" key="10">
    <source>
        <dbReference type="PIRSR" id="PIRSR605959-2"/>
    </source>
</evidence>
<comment type="similarity">
    <text evidence="2 12">Belongs to the FAH family.</text>
</comment>
<dbReference type="RefSeq" id="XP_037155705.1">
    <property type="nucleotide sequence ID" value="XM_037299704.1"/>
</dbReference>
<proteinExistence type="inferred from homology"/>
<dbReference type="Pfam" id="PF01557">
    <property type="entry name" value="FAA_hydrolase"/>
    <property type="match status" value="1"/>
</dbReference>
<dbReference type="GO" id="GO:1902000">
    <property type="term" value="P:homogentisate catabolic process"/>
    <property type="evidence" value="ECO:0007669"/>
    <property type="project" value="TreeGrafter"/>
</dbReference>
<comment type="pathway">
    <text evidence="1 12">Amino-acid degradation; L-phenylalanine degradation; acetoacetate and fumarate from L-phenylalanine: step 6/6.</text>
</comment>
<feature type="binding site" evidence="11">
    <location>
        <position position="155"/>
    </location>
    <ligand>
        <name>Ca(2+)</name>
        <dbReference type="ChEBI" id="CHEBI:29108"/>
    </ligand>
</feature>
<evidence type="ECO:0000256" key="5">
    <source>
        <dbReference type="ARBA" id="ARBA00022801"/>
    </source>
</evidence>
<dbReference type="GO" id="GO:0006572">
    <property type="term" value="P:L-tyrosine catabolic process"/>
    <property type="evidence" value="ECO:0007669"/>
    <property type="project" value="UniProtKB-UniRule"/>
</dbReference>
<keyword evidence="8 12" id="KW-0828">Tyrosine catabolism</keyword>
<keyword evidence="4 11" id="KW-0479">Metal-binding</keyword>
<dbReference type="Proteomes" id="UP000593566">
    <property type="component" value="Unassembled WGS sequence"/>
</dbReference>
<name>A0A8H6CPT7_9LECA</name>
<protein>
    <recommendedName>
        <fullName evidence="3 12">Fumarylacetoacetase</fullName>
        <ecNumber evidence="3 12">3.7.1.2</ecNumber>
    </recommendedName>
    <alternativeName>
        <fullName evidence="12">Fumarylacetoacetate hydrolase</fullName>
    </alternativeName>
</protein>
<evidence type="ECO:0000256" key="9">
    <source>
        <dbReference type="ARBA" id="ARBA00023232"/>
    </source>
</evidence>
<sequence length="392" mass="41629">MAPRSWLDIAPDSPFSLADIPFGIITTPVSSSPHVGVATGEHALDLSVFALCSGSSDCRAITSHLEVFSQPALNDFAALGRAVHRENAGALIRGIDNALHPNYMHLPVGYHGRASSVAVSGTSIRRPHGQVMGNPTAEVPKPIFTPSKRLDFELELGAFVCKANKMGEPVSIKEAEENIFGLVLMNDWSARDIQAWEMVPLGPFNSKIFGTSGSAWVVLMDALEPFRASGIENENGVLPYMREGKEENVYDLNLEVELTIMANSIGVSPYVLTIYAAKSGTSTTIAGTNGKYLLFSFPQMLAHHTAGGCPMQVGDLLGSGTVSGTEPGTMSGSMLELSANGNNKIQLHGGDERTFLKDYNTLTLKGRAGGEEGGLVGFGECTGSIEPAITMQ</sequence>
<dbReference type="GO" id="GO:0006559">
    <property type="term" value="P:L-phenylalanine catabolic process"/>
    <property type="evidence" value="ECO:0007669"/>
    <property type="project" value="UniProtKB-UniRule"/>
</dbReference>
<evidence type="ECO:0000256" key="6">
    <source>
        <dbReference type="ARBA" id="ARBA00022837"/>
    </source>
</evidence>
<feature type="binding site" evidence="11">
    <location>
        <position position="153"/>
    </location>
    <ligand>
        <name>Ca(2+)</name>
        <dbReference type="ChEBI" id="CHEBI:29108"/>
    </ligand>
</feature>
<dbReference type="GO" id="GO:0046872">
    <property type="term" value="F:metal ion binding"/>
    <property type="evidence" value="ECO:0007669"/>
    <property type="project" value="UniProtKB-UniRule"/>
</dbReference>
<evidence type="ECO:0000313" key="16">
    <source>
        <dbReference type="Proteomes" id="UP000593566"/>
    </source>
</evidence>
<keyword evidence="9 12" id="KW-0585">Phenylalanine catabolism</keyword>
<feature type="binding site" evidence="10">
    <location>
        <position position="93"/>
    </location>
    <ligand>
        <name>substrate</name>
    </ligand>
</feature>
<dbReference type="GO" id="GO:0004334">
    <property type="term" value="F:fumarylacetoacetase activity"/>
    <property type="evidence" value="ECO:0007669"/>
    <property type="project" value="UniProtKB-UniRule"/>
</dbReference>
<dbReference type="PANTHER" id="PTHR43069:SF2">
    <property type="entry name" value="FUMARYLACETOACETASE"/>
    <property type="match status" value="1"/>
</dbReference>
<evidence type="ECO:0000256" key="4">
    <source>
        <dbReference type="ARBA" id="ARBA00022723"/>
    </source>
</evidence>
<dbReference type="UniPathway" id="UPA00139">
    <property type="reaction ID" value="UER00341"/>
</dbReference>
<dbReference type="InterPro" id="IPR011234">
    <property type="entry name" value="Fumarylacetoacetase-like_C"/>
</dbReference>
<keyword evidence="16" id="KW-1185">Reference proteome</keyword>
<dbReference type="Gene3D" id="3.90.850.10">
    <property type="entry name" value="Fumarylacetoacetase-like, C-terminal domain"/>
    <property type="match status" value="1"/>
</dbReference>
<comment type="cofactor">
    <cofactor evidence="12">
        <name>Mg(2+)</name>
        <dbReference type="ChEBI" id="CHEBI:18420"/>
    </cofactor>
    <cofactor evidence="12">
        <name>Ca(2+)</name>
        <dbReference type="ChEBI" id="CHEBI:29108"/>
    </cofactor>
</comment>
<dbReference type="Pfam" id="PF09298">
    <property type="entry name" value="FAA_hydrolase_N"/>
    <property type="match status" value="1"/>
</dbReference>
<dbReference type="EMBL" id="JACCJB010000005">
    <property type="protein sequence ID" value="KAF6227397.1"/>
    <property type="molecule type" value="Genomic_DNA"/>
</dbReference>
<dbReference type="InterPro" id="IPR036462">
    <property type="entry name" value="Fumarylacetoacetase_N_sf"/>
</dbReference>
<evidence type="ECO:0000256" key="3">
    <source>
        <dbReference type="ARBA" id="ARBA00012094"/>
    </source>
</evidence>
<dbReference type="SUPFAM" id="SSF56529">
    <property type="entry name" value="FAH"/>
    <property type="match status" value="1"/>
</dbReference>
<dbReference type="EC" id="3.7.1.2" evidence="3 12"/>
<evidence type="ECO:0000313" key="15">
    <source>
        <dbReference type="EMBL" id="KAF6227397.1"/>
    </source>
</evidence>
<keyword evidence="6 11" id="KW-0106">Calcium</keyword>
<gene>
    <name evidence="15" type="ORF">HO133_008841</name>
</gene>
<keyword evidence="7 11" id="KW-0460">Magnesium</keyword>
<dbReference type="SUPFAM" id="SSF63433">
    <property type="entry name" value="Fumarylacetoacetate hydrolase, FAH, N-terminal domain"/>
    <property type="match status" value="1"/>
</dbReference>
<evidence type="ECO:0000256" key="7">
    <source>
        <dbReference type="ARBA" id="ARBA00022842"/>
    </source>
</evidence>
<evidence type="ECO:0000256" key="12">
    <source>
        <dbReference type="RuleBase" id="RU366008"/>
    </source>
</evidence>
<feature type="domain" description="Fumarylacetoacetase-like C-terminal" evidence="13">
    <location>
        <begin position="105"/>
        <end position="341"/>
    </location>
</feature>
<reference evidence="15 16" key="1">
    <citation type="journal article" date="2020" name="Genomics">
        <title>Complete, high-quality genomes from long-read metagenomic sequencing of two wolf lichen thalli reveals enigmatic genome architecture.</title>
        <authorList>
            <person name="McKenzie S.K."/>
            <person name="Walston R.F."/>
            <person name="Allen J.L."/>
        </authorList>
    </citation>
    <scope>NUCLEOTIDE SEQUENCE [LARGE SCALE GENOMIC DNA]</scope>
    <source>
        <strain evidence="15">WasteWater1</strain>
    </source>
</reference>
<evidence type="ECO:0000256" key="1">
    <source>
        <dbReference type="ARBA" id="ARBA00004782"/>
    </source>
</evidence>
<dbReference type="GeneID" id="59337236"/>
<evidence type="ECO:0000259" key="13">
    <source>
        <dbReference type="Pfam" id="PF01557"/>
    </source>
</evidence>